<dbReference type="RefSeq" id="WP_141200058.1">
    <property type="nucleotide sequence ID" value="NZ_CP041186.1"/>
</dbReference>
<dbReference type="OrthoDB" id="9777385at2"/>
<dbReference type="AlphaFoldDB" id="A0A4Y6PZ53"/>
<evidence type="ECO:0000256" key="2">
    <source>
        <dbReference type="PIRSR" id="PIRSR005962-1"/>
    </source>
</evidence>
<feature type="binding site" evidence="2">
    <location>
        <position position="358"/>
    </location>
    <ligand>
        <name>Mn(2+)</name>
        <dbReference type="ChEBI" id="CHEBI:29035"/>
        <label>2</label>
    </ligand>
</feature>
<sequence>MARLMQSDEIFPHMVDIRRAIHRHPELAFEEVQTAQTIIAELERLGIPYEYGGKGSGVVGRIQKGEQYPTVGLRAEMDALPAQESTGLPFASEIDGRMHACGHDAHTAMVLGAAALLAEQPPDGNAVFVFQPAEERGGGSRVVINSGLIDDLDAIFAGHVTRKYLVGEIMVGDGVITAQSDKFAIEVKGQGGHGARPHEGIDAVTIAGGIINAVQTMVSRELNPVHPSVITIGRVVAGSAPNVIAERATLEGSIRTTSPPIREHIHKGLRRMANAFSELHGAKISVDIVGGYPQVVNTKREADIARRAVRTVVGPEHLHDMEHPSMGSEDFSFFLQKFPGAYVRLGARSEGEDHIPLHSPSFTINEEVLKVGAAFYDEVVREAIFELSN</sequence>
<feature type="binding site" evidence="2">
    <location>
        <position position="103"/>
    </location>
    <ligand>
        <name>Mn(2+)</name>
        <dbReference type="ChEBI" id="CHEBI:29035"/>
        <label>2</label>
    </ligand>
</feature>
<evidence type="ECO:0000259" key="3">
    <source>
        <dbReference type="Pfam" id="PF07687"/>
    </source>
</evidence>
<dbReference type="SUPFAM" id="SSF55031">
    <property type="entry name" value="Bacterial exopeptidase dimerisation domain"/>
    <property type="match status" value="1"/>
</dbReference>
<comment type="cofactor">
    <cofactor evidence="2">
        <name>Mn(2+)</name>
        <dbReference type="ChEBI" id="CHEBI:29035"/>
    </cofactor>
    <text evidence="2">The Mn(2+) ion enhances activity.</text>
</comment>
<feature type="domain" description="Peptidase M20 dimerisation" evidence="3">
    <location>
        <begin position="182"/>
        <end position="271"/>
    </location>
</feature>
<keyword evidence="5" id="KW-1185">Reference proteome</keyword>
<dbReference type="Pfam" id="PF07687">
    <property type="entry name" value="M20_dimer"/>
    <property type="match status" value="1"/>
</dbReference>
<feature type="binding site" evidence="2">
    <location>
        <position position="159"/>
    </location>
    <ligand>
        <name>Mn(2+)</name>
        <dbReference type="ChEBI" id="CHEBI:29035"/>
        <label>2</label>
    </ligand>
</feature>
<keyword evidence="2" id="KW-0464">Manganese</keyword>
<name>A0A4Y6PZ53_PERCE</name>
<dbReference type="Proteomes" id="UP000315995">
    <property type="component" value="Chromosome"/>
</dbReference>
<dbReference type="InterPro" id="IPR036264">
    <property type="entry name" value="Bact_exopeptidase_dim_dom"/>
</dbReference>
<dbReference type="FunFam" id="3.30.70.360:FF:000001">
    <property type="entry name" value="N-acetyldiaminopimelate deacetylase"/>
    <property type="match status" value="1"/>
</dbReference>
<dbReference type="PANTHER" id="PTHR11014">
    <property type="entry name" value="PEPTIDASE M20 FAMILY MEMBER"/>
    <property type="match status" value="1"/>
</dbReference>
<feature type="binding site" evidence="2">
    <location>
        <position position="135"/>
    </location>
    <ligand>
        <name>Mn(2+)</name>
        <dbReference type="ChEBI" id="CHEBI:29035"/>
        <label>2</label>
    </ligand>
</feature>
<dbReference type="Gene3D" id="3.40.630.10">
    <property type="entry name" value="Zn peptidases"/>
    <property type="match status" value="1"/>
</dbReference>
<accession>A0A5B8YA11</accession>
<dbReference type="CDD" id="cd03886">
    <property type="entry name" value="M20_Acy1"/>
    <property type="match status" value="1"/>
</dbReference>
<dbReference type="Pfam" id="PF01546">
    <property type="entry name" value="Peptidase_M20"/>
    <property type="match status" value="1"/>
</dbReference>
<protein>
    <submittedName>
        <fullName evidence="4">Amidohydrolase</fullName>
    </submittedName>
</protein>
<dbReference type="NCBIfam" id="TIGR01891">
    <property type="entry name" value="amidohydrolases"/>
    <property type="match status" value="1"/>
</dbReference>
<dbReference type="GO" id="GO:0050118">
    <property type="term" value="F:N-acetyldiaminopimelate deacetylase activity"/>
    <property type="evidence" value="ECO:0007669"/>
    <property type="project" value="UniProtKB-ARBA"/>
</dbReference>
<proteinExistence type="predicted"/>
<evidence type="ECO:0000256" key="1">
    <source>
        <dbReference type="ARBA" id="ARBA00022801"/>
    </source>
</evidence>
<dbReference type="GO" id="GO:0019877">
    <property type="term" value="P:diaminopimelate biosynthetic process"/>
    <property type="evidence" value="ECO:0007669"/>
    <property type="project" value="UniProtKB-ARBA"/>
</dbReference>
<evidence type="ECO:0000313" key="5">
    <source>
        <dbReference type="Proteomes" id="UP000315995"/>
    </source>
</evidence>
<dbReference type="PANTHER" id="PTHR11014:SF63">
    <property type="entry name" value="METALLOPEPTIDASE, PUTATIVE (AFU_ORTHOLOGUE AFUA_6G09600)-RELATED"/>
    <property type="match status" value="1"/>
</dbReference>
<dbReference type="EMBL" id="CP041186">
    <property type="protein sequence ID" value="QDG53604.1"/>
    <property type="molecule type" value="Genomic_DNA"/>
</dbReference>
<dbReference type="InterPro" id="IPR002933">
    <property type="entry name" value="Peptidase_M20"/>
</dbReference>
<dbReference type="InterPro" id="IPR017439">
    <property type="entry name" value="Amidohydrolase"/>
</dbReference>
<organism evidence="4 5">
    <name type="scientific">Persicimonas caeni</name>
    <dbReference type="NCBI Taxonomy" id="2292766"/>
    <lineage>
        <taxon>Bacteria</taxon>
        <taxon>Deltaproteobacteria</taxon>
        <taxon>Bradymonadales</taxon>
        <taxon>Bradymonadaceae</taxon>
        <taxon>Persicimonas</taxon>
    </lineage>
</organism>
<accession>A0A4Y6PZ53</accession>
<dbReference type="InterPro" id="IPR011650">
    <property type="entry name" value="Peptidase_M20_dimer"/>
</dbReference>
<dbReference type="PIRSF" id="PIRSF005962">
    <property type="entry name" value="Pept_M20D_amidohydro"/>
    <property type="match status" value="1"/>
</dbReference>
<dbReference type="Gene3D" id="3.30.70.360">
    <property type="match status" value="1"/>
</dbReference>
<dbReference type="SUPFAM" id="SSF53187">
    <property type="entry name" value="Zn-dependent exopeptidases"/>
    <property type="match status" value="1"/>
</dbReference>
<reference evidence="4 5" key="1">
    <citation type="submission" date="2019-06" db="EMBL/GenBank/DDBJ databases">
        <title>Persicimonas caeni gen. nov., sp. nov., a predatory bacterium isolated from solar saltern.</title>
        <authorList>
            <person name="Wang S."/>
        </authorList>
    </citation>
    <scope>NUCLEOTIDE SEQUENCE [LARGE SCALE GENOMIC DNA]</scope>
    <source>
        <strain evidence="4 5">YN101</strain>
    </source>
</reference>
<gene>
    <name evidence="4" type="ORF">FIV42_23520</name>
</gene>
<keyword evidence="2" id="KW-0479">Metal-binding</keyword>
<evidence type="ECO:0000313" key="4">
    <source>
        <dbReference type="EMBL" id="QDG53604.1"/>
    </source>
</evidence>
<feature type="binding site" evidence="2">
    <location>
        <position position="101"/>
    </location>
    <ligand>
        <name>Mn(2+)</name>
        <dbReference type="ChEBI" id="CHEBI:29035"/>
        <label>2</label>
    </ligand>
</feature>
<keyword evidence="1 4" id="KW-0378">Hydrolase</keyword>
<dbReference type="GO" id="GO:0046872">
    <property type="term" value="F:metal ion binding"/>
    <property type="evidence" value="ECO:0007669"/>
    <property type="project" value="UniProtKB-KW"/>
</dbReference>